<dbReference type="InterPro" id="IPR050807">
    <property type="entry name" value="TransReg_Diox_bact_type"/>
</dbReference>
<dbReference type="PANTHER" id="PTHR46797">
    <property type="entry name" value="HTH-TYPE TRANSCRIPTIONAL REGULATOR"/>
    <property type="match status" value="1"/>
</dbReference>
<comment type="caution">
    <text evidence="3">The sequence shown here is derived from an EMBL/GenBank/DDBJ whole genome shotgun (WGS) entry which is preliminary data.</text>
</comment>
<evidence type="ECO:0000256" key="1">
    <source>
        <dbReference type="ARBA" id="ARBA00023125"/>
    </source>
</evidence>
<feature type="domain" description="HTH cro/C1-type" evidence="2">
    <location>
        <begin position="66"/>
        <end position="120"/>
    </location>
</feature>
<evidence type="ECO:0000313" key="4">
    <source>
        <dbReference type="Proteomes" id="UP000756530"/>
    </source>
</evidence>
<dbReference type="PROSITE" id="PS50943">
    <property type="entry name" value="HTH_CROC1"/>
    <property type="match status" value="1"/>
</dbReference>
<dbReference type="RefSeq" id="WP_218392793.1">
    <property type="nucleotide sequence ID" value="NZ_JAHUZE010000002.1"/>
</dbReference>
<gene>
    <name evidence="3" type="ORF">KJP28_12185</name>
</gene>
<accession>A0ABS6T4P7</accession>
<reference evidence="3 4" key="1">
    <citation type="submission" date="2021-05" db="EMBL/GenBank/DDBJ databases">
        <title>Culturable bacteria isolated from Daya Bay.</title>
        <authorList>
            <person name="Zheng W."/>
            <person name="Yu S."/>
            <person name="Huang Y."/>
        </authorList>
    </citation>
    <scope>NUCLEOTIDE SEQUENCE [LARGE SCALE GENOMIC DNA]</scope>
    <source>
        <strain evidence="3 4">DP4N28-5</strain>
    </source>
</reference>
<dbReference type="SMART" id="SM00530">
    <property type="entry name" value="HTH_XRE"/>
    <property type="match status" value="1"/>
</dbReference>
<proteinExistence type="predicted"/>
<evidence type="ECO:0000313" key="3">
    <source>
        <dbReference type="EMBL" id="MBV7379683.1"/>
    </source>
</evidence>
<dbReference type="PANTHER" id="PTHR46797:SF1">
    <property type="entry name" value="METHYLPHOSPHONATE SYNTHASE"/>
    <property type="match status" value="1"/>
</dbReference>
<keyword evidence="4" id="KW-1185">Reference proteome</keyword>
<dbReference type="Pfam" id="PF01381">
    <property type="entry name" value="HTH_3"/>
    <property type="match status" value="1"/>
</dbReference>
<keyword evidence="1" id="KW-0238">DNA-binding</keyword>
<sequence length="176" mass="20106">MNRFVFDVGTPIGPSHELFSSGLDKFLQHTWQASPKLEFPVLPRHPHRVYQSRMAHSIDETIGRNLRALRLRRGMAQQDLAAMVGVTFQQLQKYETAVNRVSGSRLWLLARALDVTIADFFPPHDHENALCDLDIASKKDLKLIRELVRLDAPEKEAIRNIVSTMVRKTNSQRNAP</sequence>
<evidence type="ECO:0000259" key="2">
    <source>
        <dbReference type="PROSITE" id="PS50943"/>
    </source>
</evidence>
<name>A0ABS6T4P7_9RHOB</name>
<protein>
    <submittedName>
        <fullName evidence="3">Helix-turn-helix domain-containing protein</fullName>
    </submittedName>
</protein>
<dbReference type="Proteomes" id="UP000756530">
    <property type="component" value="Unassembled WGS sequence"/>
</dbReference>
<organism evidence="3 4">
    <name type="scientific">Maritimibacter dapengensis</name>
    <dbReference type="NCBI Taxonomy" id="2836868"/>
    <lineage>
        <taxon>Bacteria</taxon>
        <taxon>Pseudomonadati</taxon>
        <taxon>Pseudomonadota</taxon>
        <taxon>Alphaproteobacteria</taxon>
        <taxon>Rhodobacterales</taxon>
        <taxon>Roseobacteraceae</taxon>
        <taxon>Maritimibacter</taxon>
    </lineage>
</organism>
<dbReference type="EMBL" id="JAHUZE010000002">
    <property type="protein sequence ID" value="MBV7379683.1"/>
    <property type="molecule type" value="Genomic_DNA"/>
</dbReference>
<dbReference type="CDD" id="cd00093">
    <property type="entry name" value="HTH_XRE"/>
    <property type="match status" value="1"/>
</dbReference>
<dbReference type="InterPro" id="IPR001387">
    <property type="entry name" value="Cro/C1-type_HTH"/>
</dbReference>